<organism evidence="2 3">
    <name type="scientific">Xanthocytophaga flava</name>
    <dbReference type="NCBI Taxonomy" id="3048013"/>
    <lineage>
        <taxon>Bacteria</taxon>
        <taxon>Pseudomonadati</taxon>
        <taxon>Bacteroidota</taxon>
        <taxon>Cytophagia</taxon>
        <taxon>Cytophagales</taxon>
        <taxon>Rhodocytophagaceae</taxon>
        <taxon>Xanthocytophaga</taxon>
    </lineage>
</organism>
<accession>A0AAE3QQW8</accession>
<feature type="transmembrane region" description="Helical" evidence="1">
    <location>
        <begin position="7"/>
        <end position="27"/>
    </location>
</feature>
<dbReference type="RefSeq" id="WP_313984267.1">
    <property type="nucleotide sequence ID" value="NZ_JASJOS010000012.1"/>
</dbReference>
<reference evidence="2" key="1">
    <citation type="submission" date="2023-05" db="EMBL/GenBank/DDBJ databases">
        <authorList>
            <person name="Zhang X."/>
        </authorList>
    </citation>
    <scope>NUCLEOTIDE SEQUENCE</scope>
    <source>
        <strain evidence="2">YF14B1</strain>
    </source>
</reference>
<keyword evidence="1" id="KW-1133">Transmembrane helix</keyword>
<name>A0AAE3QQW8_9BACT</name>
<evidence type="ECO:0000313" key="3">
    <source>
        <dbReference type="Proteomes" id="UP001241110"/>
    </source>
</evidence>
<dbReference type="EMBL" id="JASJOS010000012">
    <property type="protein sequence ID" value="MDJ1483832.1"/>
    <property type="molecule type" value="Genomic_DNA"/>
</dbReference>
<protein>
    <submittedName>
        <fullName evidence="2">Uncharacterized protein</fullName>
    </submittedName>
</protein>
<evidence type="ECO:0000313" key="2">
    <source>
        <dbReference type="EMBL" id="MDJ1483832.1"/>
    </source>
</evidence>
<sequence>MCSSTNLFSPSVVGLKIGIIIFITFYATSCLQDNASKKKFAAKLYQAKICTANNYNKLKEDINYARINNPIDFLNYCDHSLIITLDNYPDQPESYLEKIHKTTSSLLRELSFTDFKFKIVLDSAISDSSFQAYNVITSLKSHGRIYQHRSYINTTDNTANKETIRLGKIDEQEYYKIFNKILSDIQSPFRLHLVKNYIGNVADYNKFGIIMLTKEQADLVHDNGASFDLSYESFKNSLTSEKIDSAIAEYQKIGLLSHLTDKQIAQAKENVAQQENQILNQVLHCFPNLIYTFDTELNNLKNPNEEILIELARISRGAFIPSDIVDTFDKPINTKARISFSINGKLYTTEINANDDWIDPAFFKLINQAVTENISSGEFYELYGDGQDIGFIFLTKKQANYLYLNKLLVFSDQWQSAEE</sequence>
<proteinExistence type="predicted"/>
<comment type="caution">
    <text evidence="2">The sequence shown here is derived from an EMBL/GenBank/DDBJ whole genome shotgun (WGS) entry which is preliminary data.</text>
</comment>
<gene>
    <name evidence="2" type="ORF">QNI16_25250</name>
</gene>
<keyword evidence="1" id="KW-0812">Transmembrane</keyword>
<dbReference type="AlphaFoldDB" id="A0AAE3QQW8"/>
<keyword evidence="1" id="KW-0472">Membrane</keyword>
<dbReference type="Proteomes" id="UP001241110">
    <property type="component" value="Unassembled WGS sequence"/>
</dbReference>
<evidence type="ECO:0000256" key="1">
    <source>
        <dbReference type="SAM" id="Phobius"/>
    </source>
</evidence>